<dbReference type="InterPro" id="IPR018919">
    <property type="entry name" value="DUF2484"/>
</dbReference>
<dbReference type="EMBL" id="FOLG01000002">
    <property type="protein sequence ID" value="SFC06552.1"/>
    <property type="molecule type" value="Genomic_DNA"/>
</dbReference>
<keyword evidence="1" id="KW-0812">Transmembrane</keyword>
<evidence type="ECO:0008006" key="4">
    <source>
        <dbReference type="Google" id="ProtNLM"/>
    </source>
</evidence>
<accession>A0A1I1G5E9</accession>
<gene>
    <name evidence="2" type="ORF">SAMN04488094_102417</name>
</gene>
<dbReference type="Pfam" id="PF10658">
    <property type="entry name" value="DUF2484"/>
    <property type="match status" value="1"/>
</dbReference>
<dbReference type="RefSeq" id="WP_093359767.1">
    <property type="nucleotide sequence ID" value="NZ_FOLG01000002.1"/>
</dbReference>
<keyword evidence="1" id="KW-1133">Transmembrane helix</keyword>
<keyword evidence="3" id="KW-1185">Reference proteome</keyword>
<keyword evidence="1" id="KW-0472">Membrane</keyword>
<proteinExistence type="predicted"/>
<organism evidence="2 3">
    <name type="scientific">Tropicimonas isoalkanivorans</name>
    <dbReference type="NCBI Taxonomy" id="441112"/>
    <lineage>
        <taxon>Bacteria</taxon>
        <taxon>Pseudomonadati</taxon>
        <taxon>Pseudomonadota</taxon>
        <taxon>Alphaproteobacteria</taxon>
        <taxon>Rhodobacterales</taxon>
        <taxon>Roseobacteraceae</taxon>
        <taxon>Tropicimonas</taxon>
    </lineage>
</organism>
<dbReference type="Proteomes" id="UP000198728">
    <property type="component" value="Unassembled WGS sequence"/>
</dbReference>
<evidence type="ECO:0000313" key="3">
    <source>
        <dbReference type="Proteomes" id="UP000198728"/>
    </source>
</evidence>
<dbReference type="STRING" id="441112.SAMN04488094_102417"/>
<protein>
    <recommendedName>
        <fullName evidence="4">DUF2484 family protein</fullName>
    </recommendedName>
</protein>
<evidence type="ECO:0000256" key="1">
    <source>
        <dbReference type="SAM" id="Phobius"/>
    </source>
</evidence>
<dbReference type="AlphaFoldDB" id="A0A1I1G5E9"/>
<name>A0A1I1G5E9_9RHOB</name>
<evidence type="ECO:0000313" key="2">
    <source>
        <dbReference type="EMBL" id="SFC06552.1"/>
    </source>
</evidence>
<dbReference type="OrthoDB" id="7862849at2"/>
<sequence>MSTSLTLACLWAVVATLIAMIPSRHNHWPQAAVLIAVGIPLLGYVTYENGPLAGLVVFVAGASILRWPLFYLWRWSRRQTGGDRSPPVEMADRRPDA</sequence>
<reference evidence="2 3" key="1">
    <citation type="submission" date="2016-10" db="EMBL/GenBank/DDBJ databases">
        <authorList>
            <person name="de Groot N.N."/>
        </authorList>
    </citation>
    <scope>NUCLEOTIDE SEQUENCE [LARGE SCALE GENOMIC DNA]</scope>
    <source>
        <strain evidence="2 3">DSM 19548</strain>
    </source>
</reference>
<feature type="transmembrane region" description="Helical" evidence="1">
    <location>
        <begin position="52"/>
        <end position="73"/>
    </location>
</feature>